<comment type="caution">
    <text evidence="1">The sequence shown here is derived from an EMBL/GenBank/DDBJ whole genome shotgun (WGS) entry which is preliminary data.</text>
</comment>
<name>A0A5B7G4L7_PORTR</name>
<dbReference type="Proteomes" id="UP000324222">
    <property type="component" value="Unassembled WGS sequence"/>
</dbReference>
<gene>
    <name evidence="1" type="ORF">E2C01_047825</name>
</gene>
<sequence>MRSIDHAEFVHFPSNRNSEHGAVLLPDFRNSGNTTTTTLTTTPILTPVSTTNTTITTTTTTTTTTVNRAP</sequence>
<evidence type="ECO:0000313" key="1">
    <source>
        <dbReference type="EMBL" id="MPC53922.1"/>
    </source>
</evidence>
<reference evidence="1 2" key="1">
    <citation type="submission" date="2019-05" db="EMBL/GenBank/DDBJ databases">
        <title>Another draft genome of Portunus trituberculatus and its Hox gene families provides insights of decapod evolution.</title>
        <authorList>
            <person name="Jeong J.-H."/>
            <person name="Song I."/>
            <person name="Kim S."/>
            <person name="Choi T."/>
            <person name="Kim D."/>
            <person name="Ryu S."/>
            <person name="Kim W."/>
        </authorList>
    </citation>
    <scope>NUCLEOTIDE SEQUENCE [LARGE SCALE GENOMIC DNA]</scope>
    <source>
        <tissue evidence="1">Muscle</tissue>
    </source>
</reference>
<dbReference type="EMBL" id="VSRR010011980">
    <property type="protein sequence ID" value="MPC53922.1"/>
    <property type="molecule type" value="Genomic_DNA"/>
</dbReference>
<organism evidence="1 2">
    <name type="scientific">Portunus trituberculatus</name>
    <name type="common">Swimming crab</name>
    <name type="synonym">Neptunus trituberculatus</name>
    <dbReference type="NCBI Taxonomy" id="210409"/>
    <lineage>
        <taxon>Eukaryota</taxon>
        <taxon>Metazoa</taxon>
        <taxon>Ecdysozoa</taxon>
        <taxon>Arthropoda</taxon>
        <taxon>Crustacea</taxon>
        <taxon>Multicrustacea</taxon>
        <taxon>Malacostraca</taxon>
        <taxon>Eumalacostraca</taxon>
        <taxon>Eucarida</taxon>
        <taxon>Decapoda</taxon>
        <taxon>Pleocyemata</taxon>
        <taxon>Brachyura</taxon>
        <taxon>Eubrachyura</taxon>
        <taxon>Portunoidea</taxon>
        <taxon>Portunidae</taxon>
        <taxon>Portuninae</taxon>
        <taxon>Portunus</taxon>
    </lineage>
</organism>
<protein>
    <submittedName>
        <fullName evidence="1">Uncharacterized protein</fullName>
    </submittedName>
</protein>
<dbReference type="AlphaFoldDB" id="A0A5B7G4L7"/>
<evidence type="ECO:0000313" key="2">
    <source>
        <dbReference type="Proteomes" id="UP000324222"/>
    </source>
</evidence>
<keyword evidence="2" id="KW-1185">Reference proteome</keyword>
<proteinExistence type="predicted"/>
<accession>A0A5B7G4L7</accession>